<reference evidence="5 6" key="1">
    <citation type="journal article" date="2013" name="Int. J. Syst. Evol. Microbiol.">
        <title>Marinicauda pacifica gen. nov., sp. nov., a prosthecate alphaproteobacterium of the family Hyphomonadaceae isolated from deep seawater.</title>
        <authorList>
            <person name="Zhang X.Y."/>
            <person name="Li G.W."/>
            <person name="Wang C.S."/>
            <person name="Zhang Y.J."/>
            <person name="Xu X.W."/>
            <person name="Li H."/>
            <person name="Liu A."/>
            <person name="Liu C."/>
            <person name="Xie B.B."/>
            <person name="Qin Q.L."/>
            <person name="Xu Z."/>
            <person name="Chen X.L."/>
            <person name="Zhou B.C."/>
            <person name="Zhang Y.Z."/>
        </authorList>
    </citation>
    <scope>NUCLEOTIDE SEQUENCE [LARGE SCALE GENOMIC DNA]</scope>
    <source>
        <strain evidence="5 6">P-1 km-3</strain>
    </source>
</reference>
<protein>
    <submittedName>
        <fullName evidence="5">MarR family transcriptional regulator</fullName>
    </submittedName>
</protein>
<sequence length="159" mass="18004">MIYSFFSLMPQQEPDMQAPLRDPLKNFVGYALRRASSLEMANLSNQLAQLDLRPTEGSVIVIVQANPGIRQSDIGRMLDIASANMTPLIARLDSRGLILRKRKDGRSQGLRLTEEGMRLATQALAEMEKHEREMMARVPEAMREPLVSALQSIWREQPE</sequence>
<keyword evidence="1" id="KW-0805">Transcription regulation</keyword>
<evidence type="ECO:0000256" key="2">
    <source>
        <dbReference type="ARBA" id="ARBA00023125"/>
    </source>
</evidence>
<dbReference type="GO" id="GO:0003677">
    <property type="term" value="F:DNA binding"/>
    <property type="evidence" value="ECO:0007669"/>
    <property type="project" value="UniProtKB-KW"/>
</dbReference>
<keyword evidence="6" id="KW-1185">Reference proteome</keyword>
<name>A0A4S2HEZ0_9PROT</name>
<dbReference type="InterPro" id="IPR000835">
    <property type="entry name" value="HTH_MarR-typ"/>
</dbReference>
<dbReference type="SUPFAM" id="SSF46785">
    <property type="entry name" value="Winged helix' DNA-binding domain"/>
    <property type="match status" value="1"/>
</dbReference>
<organism evidence="5 6">
    <name type="scientific">Marinicauda pacifica</name>
    <dbReference type="NCBI Taxonomy" id="1133559"/>
    <lineage>
        <taxon>Bacteria</taxon>
        <taxon>Pseudomonadati</taxon>
        <taxon>Pseudomonadota</taxon>
        <taxon>Alphaproteobacteria</taxon>
        <taxon>Maricaulales</taxon>
        <taxon>Maricaulaceae</taxon>
        <taxon>Marinicauda</taxon>
    </lineage>
</organism>
<dbReference type="AlphaFoldDB" id="A0A4S2HEZ0"/>
<dbReference type="PANTHER" id="PTHR42756">
    <property type="entry name" value="TRANSCRIPTIONAL REGULATOR, MARR"/>
    <property type="match status" value="1"/>
</dbReference>
<dbReference type="GO" id="GO:0003700">
    <property type="term" value="F:DNA-binding transcription factor activity"/>
    <property type="evidence" value="ECO:0007669"/>
    <property type="project" value="InterPro"/>
</dbReference>
<dbReference type="PROSITE" id="PS50995">
    <property type="entry name" value="HTH_MARR_2"/>
    <property type="match status" value="1"/>
</dbReference>
<dbReference type="EMBL" id="SRXV01000001">
    <property type="protein sequence ID" value="TGY94655.1"/>
    <property type="molecule type" value="Genomic_DNA"/>
</dbReference>
<feature type="domain" description="HTH marR-type" evidence="4">
    <location>
        <begin position="25"/>
        <end position="155"/>
    </location>
</feature>
<dbReference type="PANTHER" id="PTHR42756:SF1">
    <property type="entry name" value="TRANSCRIPTIONAL REPRESSOR OF EMRAB OPERON"/>
    <property type="match status" value="1"/>
</dbReference>
<comment type="caution">
    <text evidence="5">The sequence shown here is derived from an EMBL/GenBank/DDBJ whole genome shotgun (WGS) entry which is preliminary data.</text>
</comment>
<gene>
    <name evidence="5" type="ORF">E5162_05125</name>
</gene>
<evidence type="ECO:0000313" key="5">
    <source>
        <dbReference type="EMBL" id="TGY94655.1"/>
    </source>
</evidence>
<evidence type="ECO:0000259" key="4">
    <source>
        <dbReference type="PROSITE" id="PS50995"/>
    </source>
</evidence>
<dbReference type="SMART" id="SM00347">
    <property type="entry name" value="HTH_MARR"/>
    <property type="match status" value="1"/>
</dbReference>
<keyword evidence="3" id="KW-0804">Transcription</keyword>
<dbReference type="Proteomes" id="UP000305451">
    <property type="component" value="Unassembled WGS sequence"/>
</dbReference>
<evidence type="ECO:0000256" key="1">
    <source>
        <dbReference type="ARBA" id="ARBA00023015"/>
    </source>
</evidence>
<accession>A0A4S2HEZ0</accession>
<dbReference type="InterPro" id="IPR036390">
    <property type="entry name" value="WH_DNA-bd_sf"/>
</dbReference>
<dbReference type="Gene3D" id="1.10.10.10">
    <property type="entry name" value="Winged helix-like DNA-binding domain superfamily/Winged helix DNA-binding domain"/>
    <property type="match status" value="1"/>
</dbReference>
<evidence type="ECO:0000256" key="3">
    <source>
        <dbReference type="ARBA" id="ARBA00023163"/>
    </source>
</evidence>
<evidence type="ECO:0000313" key="6">
    <source>
        <dbReference type="Proteomes" id="UP000305451"/>
    </source>
</evidence>
<dbReference type="Pfam" id="PF01047">
    <property type="entry name" value="MarR"/>
    <property type="match status" value="1"/>
</dbReference>
<keyword evidence="2" id="KW-0238">DNA-binding</keyword>
<dbReference type="InterPro" id="IPR036388">
    <property type="entry name" value="WH-like_DNA-bd_sf"/>
</dbReference>
<proteinExistence type="predicted"/>